<comment type="caution">
    <text evidence="1">The sequence shown here is derived from an EMBL/GenBank/DDBJ whole genome shotgun (WGS) entry which is preliminary data.</text>
</comment>
<accession>A0AAW0UNC2</accession>
<dbReference type="EMBL" id="JARAKH010000011">
    <property type="protein sequence ID" value="KAK8399677.1"/>
    <property type="molecule type" value="Genomic_DNA"/>
</dbReference>
<dbReference type="Proteomes" id="UP001487740">
    <property type="component" value="Unassembled WGS sequence"/>
</dbReference>
<organism evidence="1 2">
    <name type="scientific">Scylla paramamosain</name>
    <name type="common">Mud crab</name>
    <dbReference type="NCBI Taxonomy" id="85552"/>
    <lineage>
        <taxon>Eukaryota</taxon>
        <taxon>Metazoa</taxon>
        <taxon>Ecdysozoa</taxon>
        <taxon>Arthropoda</taxon>
        <taxon>Crustacea</taxon>
        <taxon>Multicrustacea</taxon>
        <taxon>Malacostraca</taxon>
        <taxon>Eumalacostraca</taxon>
        <taxon>Eucarida</taxon>
        <taxon>Decapoda</taxon>
        <taxon>Pleocyemata</taxon>
        <taxon>Brachyura</taxon>
        <taxon>Eubrachyura</taxon>
        <taxon>Portunoidea</taxon>
        <taxon>Portunidae</taxon>
        <taxon>Portuninae</taxon>
        <taxon>Scylla</taxon>
    </lineage>
</organism>
<reference evidence="1 2" key="1">
    <citation type="submission" date="2023-03" db="EMBL/GenBank/DDBJ databases">
        <title>High-quality genome of Scylla paramamosain provides insights in environmental adaptation.</title>
        <authorList>
            <person name="Zhang L."/>
        </authorList>
    </citation>
    <scope>NUCLEOTIDE SEQUENCE [LARGE SCALE GENOMIC DNA]</scope>
    <source>
        <strain evidence="1">LZ_2023a</strain>
        <tissue evidence="1">Muscle</tissue>
    </source>
</reference>
<gene>
    <name evidence="1" type="ORF">O3P69_003591</name>
</gene>
<keyword evidence="2" id="KW-1185">Reference proteome</keyword>
<proteinExistence type="predicted"/>
<dbReference type="AlphaFoldDB" id="A0AAW0UNC2"/>
<protein>
    <submittedName>
        <fullName evidence="1">Uncharacterized protein</fullName>
    </submittedName>
</protein>
<evidence type="ECO:0000313" key="1">
    <source>
        <dbReference type="EMBL" id="KAK8399677.1"/>
    </source>
</evidence>
<name>A0AAW0UNC2_SCYPA</name>
<sequence>MEKLECEAGRCRIRVWAEKGVIFPFRRRSPKAGTSRKTYRVGNCGALVPVDDDKIPGVQTRVREGNSLGFVIPVLGAAVRGGVPSSGTNTRLVLASLICFTVRKRLQNSHKPRSVAAVNIQTLRPLEGVQTLFNFMYVAAALPFLSPFLVLHCTGGWPNTAAWPKGSHVRDEKEGRVGHGIRNLTFISRAAVRTKAAASTSE</sequence>
<evidence type="ECO:0000313" key="2">
    <source>
        <dbReference type="Proteomes" id="UP001487740"/>
    </source>
</evidence>